<evidence type="ECO:0000313" key="15">
    <source>
        <dbReference type="Proteomes" id="UP000667802"/>
    </source>
</evidence>
<dbReference type="RefSeq" id="WP_208345336.1">
    <property type="nucleotide sequence ID" value="NZ_CAWQFN010000641.1"/>
</dbReference>
<evidence type="ECO:0000259" key="13">
    <source>
        <dbReference type="Pfam" id="PF00892"/>
    </source>
</evidence>
<keyword evidence="7 12" id="KW-0812">Transmembrane</keyword>
<comment type="caution">
    <text evidence="14">The sequence shown here is derived from an EMBL/GenBank/DDBJ whole genome shotgun (WGS) entry which is preliminary data.</text>
</comment>
<evidence type="ECO:0000256" key="4">
    <source>
        <dbReference type="ARBA" id="ARBA00022516"/>
    </source>
</evidence>
<feature type="transmembrane region" description="Helical" evidence="12">
    <location>
        <begin position="53"/>
        <end position="73"/>
    </location>
</feature>
<feature type="transmembrane region" description="Helical" evidence="12">
    <location>
        <begin position="18"/>
        <end position="41"/>
    </location>
</feature>
<dbReference type="InterPro" id="IPR000390">
    <property type="entry name" value="Small_drug/metabolite_transptr"/>
</dbReference>
<keyword evidence="9 12" id="KW-1133">Transmembrane helix</keyword>
<comment type="similarity">
    <text evidence="2">Belongs to the EamA transporter family.</text>
</comment>
<evidence type="ECO:0000256" key="12">
    <source>
        <dbReference type="SAM" id="Phobius"/>
    </source>
</evidence>
<proteinExistence type="inferred from homology"/>
<feature type="domain" description="EamA" evidence="13">
    <location>
        <begin position="27"/>
        <end position="95"/>
    </location>
</feature>
<evidence type="ECO:0000256" key="9">
    <source>
        <dbReference type="ARBA" id="ARBA00022989"/>
    </source>
</evidence>
<evidence type="ECO:0000256" key="2">
    <source>
        <dbReference type="ARBA" id="ARBA00007362"/>
    </source>
</evidence>
<evidence type="ECO:0000256" key="6">
    <source>
        <dbReference type="ARBA" id="ARBA00022556"/>
    </source>
</evidence>
<keyword evidence="3" id="KW-1003">Cell membrane</keyword>
<keyword evidence="5" id="KW-0997">Cell inner membrane</keyword>
<dbReference type="GO" id="GO:0005886">
    <property type="term" value="C:plasma membrane"/>
    <property type="evidence" value="ECO:0007669"/>
    <property type="project" value="UniProtKB-SubCell"/>
</dbReference>
<keyword evidence="15" id="KW-1185">Reference proteome</keyword>
<reference evidence="15" key="1">
    <citation type="journal article" date="2021" name="Science">
        <title>Hunting the eagle killer: A cyanobacterial neurotoxin causes vacuolar myelinopathy.</title>
        <authorList>
            <person name="Breinlinger S."/>
            <person name="Phillips T.J."/>
            <person name="Haram B.N."/>
            <person name="Mares J."/>
            <person name="Martinez Yerena J.A."/>
            <person name="Hrouzek P."/>
            <person name="Sobotka R."/>
            <person name="Henderson W.M."/>
            <person name="Schmieder P."/>
            <person name="Williams S.M."/>
            <person name="Lauderdale J.D."/>
            <person name="Wilde H.D."/>
            <person name="Gerrin W."/>
            <person name="Kust A."/>
            <person name="Washington J.W."/>
            <person name="Wagner C."/>
            <person name="Geier B."/>
            <person name="Liebeke M."/>
            <person name="Enke H."/>
            <person name="Niedermeyer T.H.J."/>
            <person name="Wilde S.B."/>
        </authorList>
    </citation>
    <scope>NUCLEOTIDE SEQUENCE [LARGE SCALE GENOMIC DNA]</scope>
    <source>
        <strain evidence="15">Thurmond2011</strain>
    </source>
</reference>
<evidence type="ECO:0000256" key="1">
    <source>
        <dbReference type="ARBA" id="ARBA00004651"/>
    </source>
</evidence>
<dbReference type="InterPro" id="IPR000620">
    <property type="entry name" value="EamA_dom"/>
</dbReference>
<evidence type="ECO:0000256" key="10">
    <source>
        <dbReference type="ARBA" id="ARBA00023098"/>
    </source>
</evidence>
<evidence type="ECO:0000256" key="7">
    <source>
        <dbReference type="ARBA" id="ARBA00022692"/>
    </source>
</evidence>
<gene>
    <name evidence="14" type="ORF">G7B40_020845</name>
</gene>
<dbReference type="SUPFAM" id="SSF103481">
    <property type="entry name" value="Multidrug resistance efflux transporter EmrE"/>
    <property type="match status" value="1"/>
</dbReference>
<keyword evidence="8" id="KW-0448">Lipopolysaccharide biosynthesis</keyword>
<evidence type="ECO:0000256" key="3">
    <source>
        <dbReference type="ARBA" id="ARBA00022475"/>
    </source>
</evidence>
<evidence type="ECO:0000256" key="8">
    <source>
        <dbReference type="ARBA" id="ARBA00022985"/>
    </source>
</evidence>
<keyword evidence="11 12" id="KW-0472">Membrane</keyword>
<comment type="subcellular location">
    <subcellularLocation>
        <location evidence="1">Cell membrane</location>
        <topology evidence="1">Multi-pass membrane protein</topology>
    </subcellularLocation>
</comment>
<keyword evidence="10" id="KW-0443">Lipid metabolism</keyword>
<keyword evidence="6" id="KW-0441">Lipid A biosynthesis</keyword>
<feature type="transmembrane region" description="Helical" evidence="12">
    <location>
        <begin position="79"/>
        <end position="97"/>
    </location>
</feature>
<dbReference type="Pfam" id="PF00892">
    <property type="entry name" value="EamA"/>
    <property type="match status" value="1"/>
</dbReference>
<evidence type="ECO:0000313" key="14">
    <source>
        <dbReference type="EMBL" id="MDR9896995.1"/>
    </source>
</evidence>
<dbReference type="Gene3D" id="1.10.3730.20">
    <property type="match status" value="1"/>
</dbReference>
<keyword evidence="4" id="KW-0444">Lipid biosynthesis</keyword>
<dbReference type="GO" id="GO:0022857">
    <property type="term" value="F:transmembrane transporter activity"/>
    <property type="evidence" value="ECO:0007669"/>
    <property type="project" value="InterPro"/>
</dbReference>
<dbReference type="Proteomes" id="UP000667802">
    <property type="component" value="Unassembled WGS sequence"/>
</dbReference>
<evidence type="ECO:0000256" key="11">
    <source>
        <dbReference type="ARBA" id="ARBA00023136"/>
    </source>
</evidence>
<dbReference type="AlphaFoldDB" id="A0AAP5I8Y2"/>
<organism evidence="14 15">
    <name type="scientific">Aetokthonos hydrillicola Thurmond2011</name>
    <dbReference type="NCBI Taxonomy" id="2712845"/>
    <lineage>
        <taxon>Bacteria</taxon>
        <taxon>Bacillati</taxon>
        <taxon>Cyanobacteriota</taxon>
        <taxon>Cyanophyceae</taxon>
        <taxon>Nostocales</taxon>
        <taxon>Hapalosiphonaceae</taxon>
        <taxon>Aetokthonos</taxon>
    </lineage>
</organism>
<accession>A0AAP5I8Y2</accession>
<dbReference type="PANTHER" id="PTHR30561:SF9">
    <property type="entry name" value="4-AMINO-4-DEOXY-L-ARABINOSE-PHOSPHOUNDECAPRENOL FLIPPASE SUBUNIT ARNF-RELATED"/>
    <property type="match status" value="1"/>
</dbReference>
<name>A0AAP5I8Y2_9CYAN</name>
<sequence>MQEVGALHPLQPLAVFSLVFHIIANPWFDLAIVLLLTYTLLYMSALSWLDLSYLLPTTAFQYVITAIFASQLLHEQISVMRWLGTSIITLGVLWVGLSDVKAGDKH</sequence>
<dbReference type="PANTHER" id="PTHR30561">
    <property type="entry name" value="SMR FAMILY PROTON-DEPENDENT DRUG EFFLUX TRANSPORTER SUGE"/>
    <property type="match status" value="1"/>
</dbReference>
<evidence type="ECO:0000256" key="5">
    <source>
        <dbReference type="ARBA" id="ARBA00022519"/>
    </source>
</evidence>
<dbReference type="GO" id="GO:0009103">
    <property type="term" value="P:lipopolysaccharide biosynthetic process"/>
    <property type="evidence" value="ECO:0007669"/>
    <property type="project" value="UniProtKB-KW"/>
</dbReference>
<protein>
    <submittedName>
        <fullName evidence="14">EamA family transporter</fullName>
    </submittedName>
</protein>
<dbReference type="InterPro" id="IPR037185">
    <property type="entry name" value="EmrE-like"/>
</dbReference>
<dbReference type="EMBL" id="JAALHA020000010">
    <property type="protein sequence ID" value="MDR9896995.1"/>
    <property type="molecule type" value="Genomic_DNA"/>
</dbReference>